<sequence>MMGHFKKPVNILEKGQVYVVQLIDQSDYVRVWKTSNFDKHKKQEKSWGRCLSKQSGEYKVNSKLVSGYKLWAKLMQCELSPVGYQFICSACEKTGTGHNGIFKADFEKVLEIHQRWFNWLELEPYDQSGKLKLGWHHRLHRLIDTYDHVPAAAPEWDFEQSKKRWDEFAQTPLGTGPEALEIIQCKTCQEYLPSLGSSAEPGGPQPQEKLTDTKTENGRGSTSRTSEVFRTMKAKVKKVLAPKWNGQLGDCEGETQ</sequence>
<protein>
    <submittedName>
        <fullName evidence="2">Uncharacterized protein</fullName>
    </submittedName>
</protein>
<feature type="region of interest" description="Disordered" evidence="1">
    <location>
        <begin position="194"/>
        <end position="229"/>
    </location>
</feature>
<dbReference type="OrthoDB" id="3511049at2759"/>
<gene>
    <name evidence="2" type="ORF">BDV29DRAFT_184279</name>
</gene>
<feature type="compositionally biased region" description="Polar residues" evidence="1">
    <location>
        <begin position="218"/>
        <end position="228"/>
    </location>
</feature>
<proteinExistence type="predicted"/>
<keyword evidence="3" id="KW-1185">Reference proteome</keyword>
<evidence type="ECO:0000313" key="2">
    <source>
        <dbReference type="EMBL" id="KAB8068590.1"/>
    </source>
</evidence>
<dbReference type="Proteomes" id="UP000326565">
    <property type="component" value="Unassembled WGS sequence"/>
</dbReference>
<accession>A0A5N5WN25</accession>
<name>A0A5N5WN25_9EURO</name>
<reference evidence="2 3" key="1">
    <citation type="submission" date="2019-04" db="EMBL/GenBank/DDBJ databases">
        <title>Friends and foes A comparative genomics study of 23 Aspergillus species from section Flavi.</title>
        <authorList>
            <consortium name="DOE Joint Genome Institute"/>
            <person name="Kjaerbolling I."/>
            <person name="Vesth T."/>
            <person name="Frisvad J.C."/>
            <person name="Nybo J.L."/>
            <person name="Theobald S."/>
            <person name="Kildgaard S."/>
            <person name="Isbrandt T."/>
            <person name="Kuo A."/>
            <person name="Sato A."/>
            <person name="Lyhne E.K."/>
            <person name="Kogle M.E."/>
            <person name="Wiebenga A."/>
            <person name="Kun R.S."/>
            <person name="Lubbers R.J."/>
            <person name="Makela M.R."/>
            <person name="Barry K."/>
            <person name="Chovatia M."/>
            <person name="Clum A."/>
            <person name="Daum C."/>
            <person name="Haridas S."/>
            <person name="He G."/>
            <person name="LaButti K."/>
            <person name="Lipzen A."/>
            <person name="Mondo S."/>
            <person name="Riley R."/>
            <person name="Salamov A."/>
            <person name="Simmons B.A."/>
            <person name="Magnuson J.K."/>
            <person name="Henrissat B."/>
            <person name="Mortensen U.H."/>
            <person name="Larsen T.O."/>
            <person name="Devries R.P."/>
            <person name="Grigoriev I.V."/>
            <person name="Machida M."/>
            <person name="Baker S.E."/>
            <person name="Andersen M.R."/>
        </authorList>
    </citation>
    <scope>NUCLEOTIDE SEQUENCE [LARGE SCALE GENOMIC DNA]</scope>
    <source>
        <strain evidence="2 3">CBS 151.66</strain>
    </source>
</reference>
<organism evidence="2 3">
    <name type="scientific">Aspergillus leporis</name>
    <dbReference type="NCBI Taxonomy" id="41062"/>
    <lineage>
        <taxon>Eukaryota</taxon>
        <taxon>Fungi</taxon>
        <taxon>Dikarya</taxon>
        <taxon>Ascomycota</taxon>
        <taxon>Pezizomycotina</taxon>
        <taxon>Eurotiomycetes</taxon>
        <taxon>Eurotiomycetidae</taxon>
        <taxon>Eurotiales</taxon>
        <taxon>Aspergillaceae</taxon>
        <taxon>Aspergillus</taxon>
        <taxon>Aspergillus subgen. Circumdati</taxon>
    </lineage>
</organism>
<dbReference type="AlphaFoldDB" id="A0A5N5WN25"/>
<evidence type="ECO:0000256" key="1">
    <source>
        <dbReference type="SAM" id="MobiDB-lite"/>
    </source>
</evidence>
<dbReference type="EMBL" id="ML732383">
    <property type="protein sequence ID" value="KAB8068590.1"/>
    <property type="molecule type" value="Genomic_DNA"/>
</dbReference>
<evidence type="ECO:0000313" key="3">
    <source>
        <dbReference type="Proteomes" id="UP000326565"/>
    </source>
</evidence>